<dbReference type="GeneID" id="96607295"/>
<gene>
    <name evidence="3" type="ORF">MOC_5198</name>
</gene>
<keyword evidence="4" id="KW-1185">Reference proteome</keyword>
<dbReference type="AlphaFoldDB" id="A0A089P4K1"/>
<evidence type="ECO:0000313" key="3">
    <source>
        <dbReference type="EMBL" id="AIQ92953.1"/>
    </source>
</evidence>
<organism evidence="3 4">
    <name type="scientific">Methylobacterium oryzae CBMB20</name>
    <dbReference type="NCBI Taxonomy" id="693986"/>
    <lineage>
        <taxon>Bacteria</taxon>
        <taxon>Pseudomonadati</taxon>
        <taxon>Pseudomonadota</taxon>
        <taxon>Alphaproteobacteria</taxon>
        <taxon>Hyphomicrobiales</taxon>
        <taxon>Methylobacteriaceae</taxon>
        <taxon>Methylobacterium</taxon>
    </lineage>
</organism>
<feature type="region of interest" description="Disordered" evidence="1">
    <location>
        <begin position="52"/>
        <end position="90"/>
    </location>
</feature>
<feature type="chain" id="PRO_5001848308" evidence="2">
    <location>
        <begin position="26"/>
        <end position="90"/>
    </location>
</feature>
<proteinExistence type="predicted"/>
<protein>
    <submittedName>
        <fullName evidence="3">Protein of unassigned function</fullName>
    </submittedName>
</protein>
<dbReference type="EMBL" id="CP003811">
    <property type="protein sequence ID" value="AIQ92953.1"/>
    <property type="molecule type" value="Genomic_DNA"/>
</dbReference>
<dbReference type="HOGENOM" id="CLU_2437452_0_0_5"/>
<evidence type="ECO:0000313" key="4">
    <source>
        <dbReference type="Proteomes" id="UP000029492"/>
    </source>
</evidence>
<sequence>MSHLKLAGFSVAAALALGLGSGAMAAPFGTSRPAVEAAGVADGLILKAQTLGMERRHDRRMDRHERRMDRQVNRQDRRMDRHERRMERRY</sequence>
<evidence type="ECO:0000256" key="2">
    <source>
        <dbReference type="SAM" id="SignalP"/>
    </source>
</evidence>
<keyword evidence="2" id="KW-0732">Signal</keyword>
<dbReference type="KEGG" id="mor:MOC_5198"/>
<accession>A0A089P4K1</accession>
<name>A0A089P4K1_9HYPH</name>
<dbReference type="RefSeq" id="WP_043354893.1">
    <property type="nucleotide sequence ID" value="NZ_CP003811.1"/>
</dbReference>
<evidence type="ECO:0000256" key="1">
    <source>
        <dbReference type="SAM" id="MobiDB-lite"/>
    </source>
</evidence>
<reference evidence="3 4" key="1">
    <citation type="journal article" date="2014" name="PLoS ONE">
        <title>Genome Information of Methylobacterium oryzae, a Plant-Probiotic Methylotroph in the Phyllosphere.</title>
        <authorList>
            <person name="Kwak M.J."/>
            <person name="Jeong H."/>
            <person name="Madhaiyan M."/>
            <person name="Lee Y."/>
            <person name="Sa T.M."/>
            <person name="Oh T.K."/>
            <person name="Kim J.F."/>
        </authorList>
    </citation>
    <scope>NUCLEOTIDE SEQUENCE [LARGE SCALE GENOMIC DNA]</scope>
    <source>
        <strain evidence="3 4">CBMB20</strain>
    </source>
</reference>
<feature type="signal peptide" evidence="2">
    <location>
        <begin position="1"/>
        <end position="25"/>
    </location>
</feature>
<feature type="compositionally biased region" description="Basic and acidic residues" evidence="1">
    <location>
        <begin position="53"/>
        <end position="90"/>
    </location>
</feature>
<dbReference type="Proteomes" id="UP000029492">
    <property type="component" value="Chromosome"/>
</dbReference>